<comment type="subcellular location">
    <subcellularLocation>
        <location evidence="1">Nucleus</location>
    </subcellularLocation>
</comment>
<dbReference type="EMBL" id="CAJNOW010000127">
    <property type="protein sequence ID" value="CAF1244593.1"/>
    <property type="molecule type" value="Genomic_DNA"/>
</dbReference>
<comment type="similarity">
    <text evidence="2 11">Belongs to the 5'-3' exonuclease family. XRN2/RAT1 subfamily.</text>
</comment>
<dbReference type="PIRSF" id="PIRSF037239">
    <property type="entry name" value="Exonuclease_Xrn2"/>
    <property type="match status" value="1"/>
</dbReference>
<protein>
    <recommendedName>
        <fullName evidence="11">5'-3' exoribonuclease</fullName>
        <ecNumber evidence="11">3.1.13.-</ecNumber>
    </recommendedName>
</protein>
<accession>A0A814VQZ2</accession>
<keyword evidence="5" id="KW-0479">Metal-binding</keyword>
<evidence type="ECO:0000313" key="19">
    <source>
        <dbReference type="Proteomes" id="UP000663855"/>
    </source>
</evidence>
<evidence type="ECO:0000313" key="16">
    <source>
        <dbReference type="EMBL" id="CAF1244593.1"/>
    </source>
</evidence>
<dbReference type="Pfam" id="PF03159">
    <property type="entry name" value="XRN_N"/>
    <property type="match status" value="1"/>
</dbReference>
<gene>
    <name evidence="18" type="ORF">BYL167_LOCUS10113</name>
    <name evidence="15" type="ORF">CJN711_LOCUS11548</name>
    <name evidence="17" type="ORF">GIL414_LOCUS5913</name>
    <name evidence="16" type="ORF">KQP761_LOCUS1968</name>
</gene>
<keyword evidence="9 11" id="KW-0269">Exonuclease</keyword>
<dbReference type="GO" id="GO:0003723">
    <property type="term" value="F:RNA binding"/>
    <property type="evidence" value="ECO:0007669"/>
    <property type="project" value="TreeGrafter"/>
</dbReference>
<feature type="compositionally biased region" description="Basic and acidic residues" evidence="12">
    <location>
        <begin position="414"/>
        <end position="427"/>
    </location>
</feature>
<keyword evidence="6" id="KW-0863">Zinc-finger</keyword>
<dbReference type="GO" id="GO:0006397">
    <property type="term" value="P:mRNA processing"/>
    <property type="evidence" value="ECO:0007669"/>
    <property type="project" value="UniProtKB-UniRule"/>
</dbReference>
<dbReference type="Proteomes" id="UP000663834">
    <property type="component" value="Unassembled WGS sequence"/>
</dbReference>
<keyword evidence="7 11" id="KW-0378">Hydrolase</keyword>
<dbReference type="GO" id="GO:0004534">
    <property type="term" value="F:5'-3' RNA exonuclease activity"/>
    <property type="evidence" value="ECO:0007669"/>
    <property type="project" value="UniProtKB-UniRule"/>
</dbReference>
<organism evidence="15 19">
    <name type="scientific">Rotaria magnacalcarata</name>
    <dbReference type="NCBI Taxonomy" id="392030"/>
    <lineage>
        <taxon>Eukaryota</taxon>
        <taxon>Metazoa</taxon>
        <taxon>Spiralia</taxon>
        <taxon>Gnathifera</taxon>
        <taxon>Rotifera</taxon>
        <taxon>Eurotatoria</taxon>
        <taxon>Bdelloidea</taxon>
        <taxon>Philodinida</taxon>
        <taxon>Philodinidae</taxon>
        <taxon>Rotaria</taxon>
    </lineage>
</organism>
<reference evidence="15" key="1">
    <citation type="submission" date="2021-02" db="EMBL/GenBank/DDBJ databases">
        <authorList>
            <person name="Nowell W R."/>
        </authorList>
    </citation>
    <scope>NUCLEOTIDE SEQUENCE</scope>
</reference>
<comment type="function">
    <text evidence="11">Possesses 5'-&gt;3' exoribonuclease activity. May promote termination of transcription by RNA polymerase II.</text>
</comment>
<evidence type="ECO:0000313" key="18">
    <source>
        <dbReference type="EMBL" id="CAF3933128.1"/>
    </source>
</evidence>
<evidence type="ECO:0000256" key="9">
    <source>
        <dbReference type="ARBA" id="ARBA00022839"/>
    </source>
</evidence>
<dbReference type="InterPro" id="IPR017151">
    <property type="entry name" value="Xrn2/3/4"/>
</dbReference>
<sequence length="986" mass="115980">MGVPAFFRWLTKKYPSIIVNCIEDNPSTDAQGVYHPLDETRANPNGIEFDNLYLDMNGIIHPCTHPEDRPPPKNEDEMMILIFECIDRLFSIVRPRKLLYMAIDGVAPRAKMNQQRSRRFRASKETVDKVEQMEKIKNEIRTNGGLLPEDKSQQEKSEHFDSNCITPGTPFMSKLADCLRYYIRHRMNTNKAWRSIKVILSDANVPGEGEHKIMDYIRRQRAQPDHDPNTHHVLCGADADLIMLGLATHEPYFTIIREEFKPNKPRPCDICGQLGHEIKECKGIAKEKFGKHDELTAPKNYDETRYIFVRLSILREYLYRDLEIRFQLPFEWDLERAIDDWVFMCFFVGNDFLPHLPSLEIREGAIDRLIRIYKDNVPKFKGYLTENGIPNMERVEIILTSIGRMEDEIFMKRHESDQQQRQRERSRSNNYQSPNKRHRSTTERNGPVPLPVWMVAPQLEPQPIGQRPNSHISNPAQANSQLRQMQRVDFSSSDASNSRSKRRSYDEMEQETPDSSRYDQQDSVHDEEEDNDPNDSVRLWEEGWRERYYKNKFNVSKDDLEQFRIQVAQNYARGLCWVLQYYYQGVPAWDWYFPYHYAPFASDFHLVRDVPVHFDKKTKPFHPLEQLMAVFPSQSRKFLPIEWQSLMTEKESPIIDFYPLNFCVDLNGKRYEWQGVALLPFVDEKRLHRTLEHVYSTLTIEEGKRNQRDYDRLYIHSTDLCYDYLKQLYVPGTTEVTRKAPLDIPTMLSGGLAGRIWSDDDDNIKPVGEKIKAPLPSCEDIINNQVISVKYRDLSFDDDYIFKAKLLENIVMPQTTLKPRDYDQMTPYRPNTGFAQRQQYQRDFAPAQRFIRHSMGSQQSDQQQQPGGFYPQHQQDRYYQQNQSSGGYSSRQHNDDGGGGNRPRPSYDGGYRPRQPYNGGYRPRQPYDGGFRPRQSYDGGYRPRQPYDGGYRPRQPNDGSFRPRQPNDGSYQQRHQNSYNSYRPNY</sequence>
<dbReference type="FunFam" id="1.25.40.1050:FF:000002">
    <property type="entry name" value="5'-3' exoribonuclease"/>
    <property type="match status" value="1"/>
</dbReference>
<feature type="domain" description="Xrn1 N-terminal" evidence="13">
    <location>
        <begin position="1"/>
        <end position="259"/>
    </location>
</feature>
<evidence type="ECO:0000256" key="11">
    <source>
        <dbReference type="PIRNR" id="PIRNR037239"/>
    </source>
</evidence>
<dbReference type="Proteomes" id="UP000663855">
    <property type="component" value="Unassembled WGS sequence"/>
</dbReference>
<dbReference type="Gene3D" id="3.40.50.12390">
    <property type="match status" value="2"/>
</dbReference>
<dbReference type="EMBL" id="CAJOBH010002998">
    <property type="protein sequence ID" value="CAF3933128.1"/>
    <property type="molecule type" value="Genomic_DNA"/>
</dbReference>
<keyword evidence="8" id="KW-0862">Zinc</keyword>
<dbReference type="Gene3D" id="1.25.40.1050">
    <property type="match status" value="1"/>
</dbReference>
<evidence type="ECO:0000256" key="2">
    <source>
        <dbReference type="ARBA" id="ARBA00006994"/>
    </source>
</evidence>
<dbReference type="EC" id="3.1.13.-" evidence="11"/>
<dbReference type="EMBL" id="CAJOBJ010001623">
    <property type="protein sequence ID" value="CAF3888350.1"/>
    <property type="molecule type" value="Genomic_DNA"/>
</dbReference>
<dbReference type="InterPro" id="IPR004859">
    <property type="entry name" value="Xrn1_N"/>
</dbReference>
<evidence type="ECO:0000256" key="12">
    <source>
        <dbReference type="SAM" id="MobiDB-lite"/>
    </source>
</evidence>
<dbReference type="Pfam" id="PF17846">
    <property type="entry name" value="XRN_M"/>
    <property type="match status" value="1"/>
</dbReference>
<comment type="caution">
    <text evidence="15">The sequence shown here is derived from an EMBL/GenBank/DDBJ whole genome shotgun (WGS) entry which is preliminary data.</text>
</comment>
<name>A0A814VQZ2_9BILA</name>
<keyword evidence="10" id="KW-0539">Nucleus</keyword>
<feature type="compositionally biased region" description="Polar residues" evidence="12">
    <location>
        <begin position="967"/>
        <end position="986"/>
    </location>
</feature>
<dbReference type="Proteomes" id="UP000681720">
    <property type="component" value="Unassembled WGS sequence"/>
</dbReference>
<dbReference type="Proteomes" id="UP000681967">
    <property type="component" value="Unassembled WGS sequence"/>
</dbReference>
<feature type="compositionally biased region" description="Low complexity" evidence="12">
    <location>
        <begin position="878"/>
        <end position="891"/>
    </location>
</feature>
<dbReference type="GO" id="GO:0008270">
    <property type="term" value="F:zinc ion binding"/>
    <property type="evidence" value="ECO:0007669"/>
    <property type="project" value="UniProtKB-KW"/>
</dbReference>
<dbReference type="CDD" id="cd18673">
    <property type="entry name" value="PIN_XRN1-2-like"/>
    <property type="match status" value="1"/>
</dbReference>
<evidence type="ECO:0000313" key="17">
    <source>
        <dbReference type="EMBL" id="CAF3888350.1"/>
    </source>
</evidence>
<evidence type="ECO:0000256" key="1">
    <source>
        <dbReference type="ARBA" id="ARBA00004123"/>
    </source>
</evidence>
<feature type="compositionally biased region" description="Polar residues" evidence="12">
    <location>
        <begin position="467"/>
        <end position="484"/>
    </location>
</feature>
<dbReference type="GO" id="GO:0000956">
    <property type="term" value="P:nuclear-transcribed mRNA catabolic process"/>
    <property type="evidence" value="ECO:0007669"/>
    <property type="project" value="TreeGrafter"/>
</dbReference>
<evidence type="ECO:0000259" key="14">
    <source>
        <dbReference type="Pfam" id="PF17846"/>
    </source>
</evidence>
<keyword evidence="3 11" id="KW-0507">mRNA processing</keyword>
<evidence type="ECO:0000256" key="8">
    <source>
        <dbReference type="ARBA" id="ARBA00022833"/>
    </source>
</evidence>
<proteinExistence type="inferred from homology"/>
<feature type="compositionally biased region" description="Basic and acidic residues" evidence="12">
    <location>
        <begin position="514"/>
        <end position="524"/>
    </location>
</feature>
<dbReference type="EMBL" id="CAJNOV010004921">
    <property type="protein sequence ID" value="CAF1191655.1"/>
    <property type="molecule type" value="Genomic_DNA"/>
</dbReference>
<feature type="region of interest" description="Disordered" evidence="12">
    <location>
        <begin position="878"/>
        <end position="986"/>
    </location>
</feature>
<feature type="region of interest" description="Disordered" evidence="12">
    <location>
        <begin position="461"/>
        <end position="537"/>
    </location>
</feature>
<feature type="domain" description="Xrn1 helical" evidence="14">
    <location>
        <begin position="332"/>
        <end position="821"/>
    </location>
</feature>
<dbReference type="InterPro" id="IPR027073">
    <property type="entry name" value="5_3_exoribonuclease"/>
</dbReference>
<evidence type="ECO:0000256" key="3">
    <source>
        <dbReference type="ARBA" id="ARBA00022664"/>
    </source>
</evidence>
<keyword evidence="4 11" id="KW-0540">Nuclease</keyword>
<dbReference type="OrthoDB" id="372487at2759"/>
<dbReference type="PANTHER" id="PTHR12341:SF41">
    <property type="entry name" value="5'-3' EXORIBONUCLEASE 2"/>
    <property type="match status" value="1"/>
</dbReference>
<dbReference type="AlphaFoldDB" id="A0A814VQZ2"/>
<evidence type="ECO:0000256" key="7">
    <source>
        <dbReference type="ARBA" id="ARBA00022801"/>
    </source>
</evidence>
<evidence type="ECO:0000256" key="4">
    <source>
        <dbReference type="ARBA" id="ARBA00022722"/>
    </source>
</evidence>
<evidence type="ECO:0000313" key="15">
    <source>
        <dbReference type="EMBL" id="CAF1191655.1"/>
    </source>
</evidence>
<evidence type="ECO:0000259" key="13">
    <source>
        <dbReference type="Pfam" id="PF03159"/>
    </source>
</evidence>
<dbReference type="InterPro" id="IPR041412">
    <property type="entry name" value="Xrn1_helical"/>
</dbReference>
<dbReference type="FunFam" id="3.40.50.12390:FF:000003">
    <property type="entry name" value="5'-3' exoribonuclease"/>
    <property type="match status" value="1"/>
</dbReference>
<dbReference type="GO" id="GO:0005634">
    <property type="term" value="C:nucleus"/>
    <property type="evidence" value="ECO:0007669"/>
    <property type="project" value="UniProtKB-SubCell"/>
</dbReference>
<evidence type="ECO:0000256" key="10">
    <source>
        <dbReference type="ARBA" id="ARBA00023242"/>
    </source>
</evidence>
<dbReference type="PANTHER" id="PTHR12341">
    <property type="entry name" value="5'-&gt;3' EXORIBONUCLEASE"/>
    <property type="match status" value="1"/>
</dbReference>
<feature type="region of interest" description="Disordered" evidence="12">
    <location>
        <begin position="414"/>
        <end position="449"/>
    </location>
</feature>
<evidence type="ECO:0000256" key="6">
    <source>
        <dbReference type="ARBA" id="ARBA00022771"/>
    </source>
</evidence>
<evidence type="ECO:0000256" key="5">
    <source>
        <dbReference type="ARBA" id="ARBA00022723"/>
    </source>
</evidence>
<dbReference type="FunFam" id="3.40.50.12390:FF:000001">
    <property type="entry name" value="5'-3' exoribonuclease"/>
    <property type="match status" value="1"/>
</dbReference>